<feature type="domain" description="Aldehyde dehydrogenase" evidence="7">
    <location>
        <begin position="13"/>
        <end position="470"/>
    </location>
</feature>
<accession>A0A255DAP4</accession>
<evidence type="ECO:0000256" key="4">
    <source>
        <dbReference type="ARBA" id="ARBA00049194"/>
    </source>
</evidence>
<dbReference type="PROSITE" id="PS00070">
    <property type="entry name" value="ALDEHYDE_DEHYDR_CYS"/>
    <property type="match status" value="1"/>
</dbReference>
<reference evidence="8 9" key="1">
    <citation type="submission" date="2017-07" db="EMBL/GenBank/DDBJ databases">
        <title>The new phylogeny of genus Mycobacterium.</title>
        <authorList>
            <person name="Tortoli E."/>
            <person name="Trovato A."/>
            <person name="Cirillo D.M."/>
        </authorList>
    </citation>
    <scope>NUCLEOTIDE SEQUENCE [LARGE SCALE GENOMIC DNA]</scope>
    <source>
        <strain evidence="8 9">ATCC 33027</strain>
    </source>
</reference>
<comment type="catalytic activity">
    <reaction evidence="4">
        <text>an aldehyde + NAD(+) + H2O = a carboxylate + NADH + 2 H(+)</text>
        <dbReference type="Rhea" id="RHEA:16185"/>
        <dbReference type="ChEBI" id="CHEBI:15377"/>
        <dbReference type="ChEBI" id="CHEBI:15378"/>
        <dbReference type="ChEBI" id="CHEBI:17478"/>
        <dbReference type="ChEBI" id="CHEBI:29067"/>
        <dbReference type="ChEBI" id="CHEBI:57540"/>
        <dbReference type="ChEBI" id="CHEBI:57945"/>
        <dbReference type="EC" id="1.2.1.3"/>
    </reaction>
</comment>
<dbReference type="Gene3D" id="3.40.605.10">
    <property type="entry name" value="Aldehyde Dehydrogenase, Chain A, domain 1"/>
    <property type="match status" value="1"/>
</dbReference>
<dbReference type="OrthoDB" id="6882680at2"/>
<dbReference type="InterPro" id="IPR015590">
    <property type="entry name" value="Aldehyde_DH_dom"/>
</dbReference>
<dbReference type="GO" id="GO:0004029">
    <property type="term" value="F:aldehyde dehydrogenase (NAD+) activity"/>
    <property type="evidence" value="ECO:0007669"/>
    <property type="project" value="UniProtKB-EC"/>
</dbReference>
<organism evidence="8 9">
    <name type="scientific">Mycolicibacterium sphagni</name>
    <dbReference type="NCBI Taxonomy" id="1786"/>
    <lineage>
        <taxon>Bacteria</taxon>
        <taxon>Bacillati</taxon>
        <taxon>Actinomycetota</taxon>
        <taxon>Actinomycetes</taxon>
        <taxon>Mycobacteriales</taxon>
        <taxon>Mycobacteriaceae</taxon>
        <taxon>Mycolicibacterium</taxon>
    </lineage>
</organism>
<dbReference type="SUPFAM" id="SSF53720">
    <property type="entry name" value="ALDH-like"/>
    <property type="match status" value="1"/>
</dbReference>
<feature type="active site" evidence="5">
    <location>
        <position position="245"/>
    </location>
</feature>
<keyword evidence="2 6" id="KW-0560">Oxidoreductase</keyword>
<dbReference type="EMBL" id="NOZR01000023">
    <property type="protein sequence ID" value="OYN76170.1"/>
    <property type="molecule type" value="Genomic_DNA"/>
</dbReference>
<dbReference type="RefSeq" id="WP_094483385.1">
    <property type="nucleotide sequence ID" value="NZ_NOZR01000023.1"/>
</dbReference>
<dbReference type="PANTHER" id="PTHR42804:SF1">
    <property type="entry name" value="ALDEHYDE DEHYDROGENASE-RELATED"/>
    <property type="match status" value="1"/>
</dbReference>
<dbReference type="Proteomes" id="UP000216063">
    <property type="component" value="Unassembled WGS sequence"/>
</dbReference>
<comment type="caution">
    <text evidence="8">The sequence shown here is derived from an EMBL/GenBank/DDBJ whole genome shotgun (WGS) entry which is preliminary data.</text>
</comment>
<evidence type="ECO:0000313" key="9">
    <source>
        <dbReference type="Proteomes" id="UP000216063"/>
    </source>
</evidence>
<dbReference type="AlphaFoldDB" id="A0A255DAP4"/>
<proteinExistence type="inferred from homology"/>
<comment type="similarity">
    <text evidence="1 6">Belongs to the aldehyde dehydrogenase family.</text>
</comment>
<protein>
    <recommendedName>
        <fullName evidence="3">aldehyde dehydrogenase (NAD(+))</fullName>
        <ecNumber evidence="3">1.2.1.3</ecNumber>
    </recommendedName>
</protein>
<dbReference type="FunFam" id="3.40.309.10:FF:000009">
    <property type="entry name" value="Aldehyde dehydrogenase A"/>
    <property type="match status" value="1"/>
</dbReference>
<evidence type="ECO:0000313" key="8">
    <source>
        <dbReference type="EMBL" id="OYN76170.1"/>
    </source>
</evidence>
<dbReference type="InterPro" id="IPR029510">
    <property type="entry name" value="Ald_DH_CS_GLU"/>
</dbReference>
<dbReference type="InterPro" id="IPR016160">
    <property type="entry name" value="Ald_DH_CS_CYS"/>
</dbReference>
<evidence type="ECO:0000256" key="5">
    <source>
        <dbReference type="PROSITE-ProRule" id="PRU10007"/>
    </source>
</evidence>
<dbReference type="EC" id="1.2.1.3" evidence="3"/>
<keyword evidence="9" id="KW-1185">Reference proteome</keyword>
<dbReference type="PANTHER" id="PTHR42804">
    <property type="entry name" value="ALDEHYDE DEHYDROGENASE"/>
    <property type="match status" value="1"/>
</dbReference>
<sequence length="472" mass="49785">MSVRTTIYVDGQWASSVRGSVIDVENPATGEIIARVPAGTSADVDAAVTAARRAFDSWSQTSYAERAEMLKGLGAALIARSKDMAATITAEMGCPITTSTRLQVSLPQMILSSYVDILEYFRFDEQVGNTLVTREPVGVVGAITPWNYPLHQIVCKLAPALAAGCTVVVKSSELAPTVAYELFDALHEVGFPAGVVNLVPGYGTEAGEALASHPGIDMVSFTGSRRAGVRVAELAAPNVTRVTLELGGKSANVILPDADLGTAVKAGVASAFLNGGQTCTAWTRMLVHADVYDEAVEHAAALSTRYAPGDPTQPDTRLGPLISATQRDRVRGLIRQAVDEGARIAAGGTAVPDGCDAGYFIAPTVLADVDPNSTVAQEEVFGPVLSVLRYTNEQQALDIANNSRYGLSGAVWSADEARALKFARRVRTGSVDINGGRYNPVAPFGGYKQSGVGRENGVEGLREYLEIKAIQR</sequence>
<evidence type="ECO:0000256" key="2">
    <source>
        <dbReference type="ARBA" id="ARBA00023002"/>
    </source>
</evidence>
<dbReference type="FunFam" id="3.40.605.10:FF:000026">
    <property type="entry name" value="Aldehyde dehydrogenase, putative"/>
    <property type="match status" value="1"/>
</dbReference>
<dbReference type="PROSITE" id="PS00687">
    <property type="entry name" value="ALDEHYDE_DEHYDR_GLU"/>
    <property type="match status" value="1"/>
</dbReference>
<dbReference type="FunFam" id="3.40.605.10:FF:000007">
    <property type="entry name" value="NAD/NADP-dependent betaine aldehyde dehydrogenase"/>
    <property type="match status" value="1"/>
</dbReference>
<evidence type="ECO:0000256" key="1">
    <source>
        <dbReference type="ARBA" id="ARBA00009986"/>
    </source>
</evidence>
<dbReference type="InterPro" id="IPR016162">
    <property type="entry name" value="Ald_DH_N"/>
</dbReference>
<dbReference type="CDD" id="cd07138">
    <property type="entry name" value="ALDH_CddD_SSP0762"/>
    <property type="match status" value="1"/>
</dbReference>
<evidence type="ECO:0000256" key="3">
    <source>
        <dbReference type="ARBA" id="ARBA00024226"/>
    </source>
</evidence>
<gene>
    <name evidence="8" type="ORF">CG716_22740</name>
</gene>
<name>A0A255DAP4_9MYCO</name>
<dbReference type="Gene3D" id="3.40.309.10">
    <property type="entry name" value="Aldehyde Dehydrogenase, Chain A, domain 2"/>
    <property type="match status" value="1"/>
</dbReference>
<evidence type="ECO:0000259" key="7">
    <source>
        <dbReference type="Pfam" id="PF00171"/>
    </source>
</evidence>
<evidence type="ECO:0000256" key="6">
    <source>
        <dbReference type="RuleBase" id="RU003345"/>
    </source>
</evidence>
<dbReference type="InterPro" id="IPR016163">
    <property type="entry name" value="Ald_DH_C"/>
</dbReference>
<dbReference type="Pfam" id="PF00171">
    <property type="entry name" value="Aldedh"/>
    <property type="match status" value="1"/>
</dbReference>
<dbReference type="InterPro" id="IPR016161">
    <property type="entry name" value="Ald_DH/histidinol_DH"/>
</dbReference>